<dbReference type="AlphaFoldDB" id="A0AAD3XQC8"/>
<name>A0AAD3XQC8_NEPGR</name>
<keyword evidence="3" id="KW-1185">Reference proteome</keyword>
<organism evidence="2 3">
    <name type="scientific">Nepenthes gracilis</name>
    <name type="common">Slender pitcher plant</name>
    <dbReference type="NCBI Taxonomy" id="150966"/>
    <lineage>
        <taxon>Eukaryota</taxon>
        <taxon>Viridiplantae</taxon>
        <taxon>Streptophyta</taxon>
        <taxon>Embryophyta</taxon>
        <taxon>Tracheophyta</taxon>
        <taxon>Spermatophyta</taxon>
        <taxon>Magnoliopsida</taxon>
        <taxon>eudicotyledons</taxon>
        <taxon>Gunneridae</taxon>
        <taxon>Pentapetalae</taxon>
        <taxon>Caryophyllales</taxon>
        <taxon>Nepenthaceae</taxon>
        <taxon>Nepenthes</taxon>
    </lineage>
</organism>
<protein>
    <submittedName>
        <fullName evidence="2">Uncharacterized protein</fullName>
    </submittedName>
</protein>
<accession>A0AAD3XQC8</accession>
<evidence type="ECO:0000313" key="3">
    <source>
        <dbReference type="Proteomes" id="UP001279734"/>
    </source>
</evidence>
<dbReference type="EMBL" id="BSYO01000013">
    <property type="protein sequence ID" value="GMH13557.1"/>
    <property type="molecule type" value="Genomic_DNA"/>
</dbReference>
<proteinExistence type="predicted"/>
<sequence>MSRVPWKCVNKVVVIPDSPKIVEPVDDAHLDVASLLDAPLTRKVEDSRGVSKEMVALKPIDHLISYTFVVLAVWMVSRGLALCYPLKLSQRV</sequence>
<reference evidence="2" key="1">
    <citation type="submission" date="2023-05" db="EMBL/GenBank/DDBJ databases">
        <title>Nepenthes gracilis genome sequencing.</title>
        <authorList>
            <person name="Fukushima K."/>
        </authorList>
    </citation>
    <scope>NUCLEOTIDE SEQUENCE</scope>
    <source>
        <strain evidence="2">SING2019-196</strain>
    </source>
</reference>
<evidence type="ECO:0000313" key="2">
    <source>
        <dbReference type="EMBL" id="GMH13557.1"/>
    </source>
</evidence>
<comment type="caution">
    <text evidence="2">The sequence shown here is derived from an EMBL/GenBank/DDBJ whole genome shotgun (WGS) entry which is preliminary data.</text>
</comment>
<feature type="transmembrane region" description="Helical" evidence="1">
    <location>
        <begin position="63"/>
        <end position="86"/>
    </location>
</feature>
<keyword evidence="1" id="KW-0812">Transmembrane</keyword>
<dbReference type="Proteomes" id="UP001279734">
    <property type="component" value="Unassembled WGS sequence"/>
</dbReference>
<gene>
    <name evidence="2" type="ORF">Nepgr_015398</name>
</gene>
<evidence type="ECO:0000256" key="1">
    <source>
        <dbReference type="SAM" id="Phobius"/>
    </source>
</evidence>
<keyword evidence="1" id="KW-1133">Transmembrane helix</keyword>
<keyword evidence="1" id="KW-0472">Membrane</keyword>